<dbReference type="PIRSF" id="PIRSF000303">
    <property type="entry name" value="Glutathion_perox"/>
    <property type="match status" value="1"/>
</dbReference>
<evidence type="ECO:0000256" key="3">
    <source>
        <dbReference type="ARBA" id="ARBA00023002"/>
    </source>
</evidence>
<dbReference type="Gene3D" id="3.40.30.10">
    <property type="entry name" value="Glutaredoxin"/>
    <property type="match status" value="1"/>
</dbReference>
<keyword evidence="3 4" id="KW-0560">Oxidoreductase</keyword>
<accession>A0ABY7AL07</accession>
<reference evidence="6" key="1">
    <citation type="submission" date="2022-10" db="EMBL/GenBank/DDBJ databases">
        <title>Catenovulum adriacola sp. nov. isolated in the Harbour of Susak.</title>
        <authorList>
            <person name="Schoch T."/>
            <person name="Reich S.J."/>
            <person name="Stoeferle S."/>
            <person name="Flaiz M."/>
            <person name="Kazda M."/>
            <person name="Riedel C.U."/>
            <person name="Duerre P."/>
        </authorList>
    </citation>
    <scope>NUCLEOTIDE SEQUENCE</scope>
    <source>
        <strain evidence="6">TS8</strain>
    </source>
</reference>
<protein>
    <recommendedName>
        <fullName evidence="4">Glutathione peroxidase</fullName>
    </recommendedName>
</protein>
<dbReference type="PANTHER" id="PTHR11592">
    <property type="entry name" value="GLUTATHIONE PEROXIDASE"/>
    <property type="match status" value="1"/>
</dbReference>
<evidence type="ECO:0000313" key="7">
    <source>
        <dbReference type="Proteomes" id="UP001163726"/>
    </source>
</evidence>
<dbReference type="EMBL" id="CP109965">
    <property type="protein sequence ID" value="WAJ70248.1"/>
    <property type="molecule type" value="Genomic_DNA"/>
</dbReference>
<dbReference type="Pfam" id="PF00255">
    <property type="entry name" value="GSHPx"/>
    <property type="match status" value="1"/>
</dbReference>
<dbReference type="RefSeq" id="WP_268074550.1">
    <property type="nucleotide sequence ID" value="NZ_CP109965.1"/>
</dbReference>
<keyword evidence="5" id="KW-0732">Signal</keyword>
<dbReference type="InterPro" id="IPR036249">
    <property type="entry name" value="Thioredoxin-like_sf"/>
</dbReference>
<evidence type="ECO:0000313" key="6">
    <source>
        <dbReference type="EMBL" id="WAJ70248.1"/>
    </source>
</evidence>
<dbReference type="Proteomes" id="UP001163726">
    <property type="component" value="Chromosome"/>
</dbReference>
<dbReference type="InterPro" id="IPR029759">
    <property type="entry name" value="GPX_AS"/>
</dbReference>
<dbReference type="CDD" id="cd00340">
    <property type="entry name" value="GSH_Peroxidase"/>
    <property type="match status" value="1"/>
</dbReference>
<feature type="chain" id="PRO_5047155242" description="Glutathione peroxidase" evidence="5">
    <location>
        <begin position="29"/>
        <end position="202"/>
    </location>
</feature>
<proteinExistence type="inferred from homology"/>
<dbReference type="PROSITE" id="PS51257">
    <property type="entry name" value="PROKAR_LIPOPROTEIN"/>
    <property type="match status" value="1"/>
</dbReference>
<gene>
    <name evidence="6" type="ORF">OLW01_00040</name>
</gene>
<dbReference type="PROSITE" id="PS00460">
    <property type="entry name" value="GLUTATHIONE_PEROXID_1"/>
    <property type="match status" value="1"/>
</dbReference>
<dbReference type="GO" id="GO:0004601">
    <property type="term" value="F:peroxidase activity"/>
    <property type="evidence" value="ECO:0007669"/>
    <property type="project" value="UniProtKB-KW"/>
</dbReference>
<evidence type="ECO:0000256" key="4">
    <source>
        <dbReference type="RuleBase" id="RU000499"/>
    </source>
</evidence>
<organism evidence="6 7">
    <name type="scientific">Catenovulum adriaticum</name>
    <dbReference type="NCBI Taxonomy" id="2984846"/>
    <lineage>
        <taxon>Bacteria</taxon>
        <taxon>Pseudomonadati</taxon>
        <taxon>Pseudomonadota</taxon>
        <taxon>Gammaproteobacteria</taxon>
        <taxon>Alteromonadales</taxon>
        <taxon>Alteromonadaceae</taxon>
        <taxon>Catenovulum</taxon>
    </lineage>
</organism>
<dbReference type="PRINTS" id="PR01011">
    <property type="entry name" value="GLUTPROXDASE"/>
</dbReference>
<dbReference type="PROSITE" id="PS51355">
    <property type="entry name" value="GLUTATHIONE_PEROXID_3"/>
    <property type="match status" value="1"/>
</dbReference>
<comment type="similarity">
    <text evidence="1 4">Belongs to the glutathione peroxidase family.</text>
</comment>
<keyword evidence="7" id="KW-1185">Reference proteome</keyword>
<evidence type="ECO:0000256" key="2">
    <source>
        <dbReference type="ARBA" id="ARBA00022559"/>
    </source>
</evidence>
<feature type="signal peptide" evidence="5">
    <location>
        <begin position="1"/>
        <end position="28"/>
    </location>
</feature>
<name>A0ABY7AL07_9ALTE</name>
<sequence>MRLSVNRKASHFLLLTLSCLINLPNAVADNSQTAKPAKMNKSCPEQLNFKAEKLHSNKTIDFCEQFNGKTLLVVNTASDCGFTPQFKQLEALYEKYKDQGLEVVGFPSNDFFQERTNEKETAEICFVNYGVTFTMLSSSSVKGDDANPFFKNIIKQSGTAPKWNFYKYLLNDKGQVVQSYNSKAEPLGEVEQDIKKLLKNAS</sequence>
<evidence type="ECO:0000256" key="1">
    <source>
        <dbReference type="ARBA" id="ARBA00006926"/>
    </source>
</evidence>
<dbReference type="InterPro" id="IPR000889">
    <property type="entry name" value="Glutathione_peroxidase"/>
</dbReference>
<keyword evidence="2 4" id="KW-0575">Peroxidase</keyword>
<dbReference type="PANTHER" id="PTHR11592:SF44">
    <property type="entry name" value="GLUTATHIONE PEROXIDASE"/>
    <property type="match status" value="1"/>
</dbReference>
<evidence type="ECO:0000256" key="5">
    <source>
        <dbReference type="SAM" id="SignalP"/>
    </source>
</evidence>
<dbReference type="SUPFAM" id="SSF52833">
    <property type="entry name" value="Thioredoxin-like"/>
    <property type="match status" value="1"/>
</dbReference>